<dbReference type="KEGG" id="acht:bsdcttw_42430"/>
<dbReference type="GO" id="GO:0016740">
    <property type="term" value="F:transferase activity"/>
    <property type="evidence" value="ECO:0007669"/>
    <property type="project" value="UniProtKB-KW"/>
</dbReference>
<keyword evidence="3" id="KW-1185">Reference proteome</keyword>
<dbReference type="Gene3D" id="1.25.40.10">
    <property type="entry name" value="Tetratricopeptide repeat domain"/>
    <property type="match status" value="1"/>
</dbReference>
<keyword evidence="2" id="KW-0808">Transferase</keyword>
<dbReference type="InterPro" id="IPR029044">
    <property type="entry name" value="Nucleotide-diphossugar_trans"/>
</dbReference>
<sequence length="340" mass="39525">MITISACMIVKNEERVLQRCLDSLAGLVDEIILVDTGSTDRTKEIAEEYSCKIYDFEWVDDFAAARNFSFSKAGMDYIYVADADEVIDETNRERFRSLKQCLLPEIDIVQMLYTNQLQYNTTYNFNEEYRPKLFKRLRPFYWVDPIHETVILQPVIYDSEIEILHMPESNHASRDFKVFQRLIKKGITISDKLIGMYARELYIAGDDQDFLDAEPFFTSLLEQEVSSDLLKLIQCILVRCGRIKKDSELILKYALKNVAMGKASAEVCYEVGEYFYQKEDIAEAVIWFMNAAYETEAELNIHYSKDLPLERLALCYEKSGNTEGAEEFRKQAVIRSNNLT</sequence>
<feature type="domain" description="Glycosyltransferase 2-like" evidence="1">
    <location>
        <begin position="5"/>
        <end position="90"/>
    </location>
</feature>
<dbReference type="EMBL" id="AP023368">
    <property type="protein sequence ID" value="BCK01203.1"/>
    <property type="molecule type" value="Genomic_DNA"/>
</dbReference>
<evidence type="ECO:0000313" key="2">
    <source>
        <dbReference type="EMBL" id="BCK01203.1"/>
    </source>
</evidence>
<dbReference type="CDD" id="cd02511">
    <property type="entry name" value="Beta4Glucosyltransferase"/>
    <property type="match status" value="1"/>
</dbReference>
<proteinExistence type="predicted"/>
<dbReference type="AlphaFoldDB" id="A0A7M3S9D5"/>
<dbReference type="PANTHER" id="PTHR43630:SF2">
    <property type="entry name" value="GLYCOSYLTRANSFERASE"/>
    <property type="match status" value="1"/>
</dbReference>
<dbReference type="PANTHER" id="PTHR43630">
    <property type="entry name" value="POLY-BETA-1,6-N-ACETYL-D-GLUCOSAMINE SYNTHASE"/>
    <property type="match status" value="1"/>
</dbReference>
<dbReference type="Proteomes" id="UP000515703">
    <property type="component" value="Chromosome"/>
</dbReference>
<dbReference type="InterPro" id="IPR001173">
    <property type="entry name" value="Glyco_trans_2-like"/>
</dbReference>
<dbReference type="SUPFAM" id="SSF81901">
    <property type="entry name" value="HCP-like"/>
    <property type="match status" value="1"/>
</dbReference>
<accession>A0A7M3S9D5</accession>
<dbReference type="SUPFAM" id="SSF53448">
    <property type="entry name" value="Nucleotide-diphospho-sugar transferases"/>
    <property type="match status" value="1"/>
</dbReference>
<reference evidence="2 3" key="1">
    <citation type="submission" date="2020-08" db="EMBL/GenBank/DDBJ databases">
        <title>Draft genome sequencing of an Anaerocolumna strain isolated from anoxic soil subjected to BSD treatment.</title>
        <authorList>
            <person name="Uek A."/>
            <person name="Tonouchi A."/>
        </authorList>
    </citation>
    <scope>NUCLEOTIDE SEQUENCE [LARGE SCALE GENOMIC DNA]</scope>
    <source>
        <strain evidence="2 3">CTTW</strain>
    </source>
</reference>
<dbReference type="Gene3D" id="3.90.550.10">
    <property type="entry name" value="Spore Coat Polysaccharide Biosynthesis Protein SpsA, Chain A"/>
    <property type="match status" value="1"/>
</dbReference>
<evidence type="ECO:0000313" key="3">
    <source>
        <dbReference type="Proteomes" id="UP000515703"/>
    </source>
</evidence>
<evidence type="ECO:0000259" key="1">
    <source>
        <dbReference type="Pfam" id="PF00535"/>
    </source>
</evidence>
<reference evidence="2 3" key="2">
    <citation type="submission" date="2020-08" db="EMBL/GenBank/DDBJ databases">
        <authorList>
            <person name="Ueki A."/>
            <person name="Tonouchi A."/>
        </authorList>
    </citation>
    <scope>NUCLEOTIDE SEQUENCE [LARGE SCALE GENOMIC DNA]</scope>
    <source>
        <strain evidence="2 3">CTTW</strain>
    </source>
</reference>
<dbReference type="InterPro" id="IPR011990">
    <property type="entry name" value="TPR-like_helical_dom_sf"/>
</dbReference>
<organism evidence="2 3">
    <name type="scientific">Anaerocolumna chitinilytica</name>
    <dbReference type="NCBI Taxonomy" id="1727145"/>
    <lineage>
        <taxon>Bacteria</taxon>
        <taxon>Bacillati</taxon>
        <taxon>Bacillota</taxon>
        <taxon>Clostridia</taxon>
        <taxon>Lachnospirales</taxon>
        <taxon>Lachnospiraceae</taxon>
        <taxon>Anaerocolumna</taxon>
    </lineage>
</organism>
<gene>
    <name evidence="2" type="ORF">bsdcttw_42430</name>
</gene>
<dbReference type="Pfam" id="PF00535">
    <property type="entry name" value="Glycos_transf_2"/>
    <property type="match status" value="1"/>
</dbReference>
<dbReference type="RefSeq" id="WP_185256798.1">
    <property type="nucleotide sequence ID" value="NZ_AP023368.1"/>
</dbReference>
<name>A0A7M3S9D5_9FIRM</name>
<protein>
    <submittedName>
        <fullName evidence="2">Glycosyl transferase</fullName>
    </submittedName>
</protein>